<dbReference type="GO" id="GO:0016887">
    <property type="term" value="F:ATP hydrolysis activity"/>
    <property type="evidence" value="ECO:0007669"/>
    <property type="project" value="InterPro"/>
</dbReference>
<name>A0A495K8B7_WILMA</name>
<evidence type="ECO:0000313" key="3">
    <source>
        <dbReference type="Proteomes" id="UP000274762"/>
    </source>
</evidence>
<dbReference type="GO" id="GO:0005524">
    <property type="term" value="F:ATP binding"/>
    <property type="evidence" value="ECO:0007669"/>
    <property type="project" value="InterPro"/>
</dbReference>
<comment type="caution">
    <text evidence="2">The sequence shown here is derived from an EMBL/GenBank/DDBJ whole genome shotgun (WGS) entry which is preliminary data.</text>
</comment>
<evidence type="ECO:0000313" key="2">
    <source>
        <dbReference type="EMBL" id="RKR96622.1"/>
    </source>
</evidence>
<dbReference type="PANTHER" id="PTHR37291:SF1">
    <property type="entry name" value="TYPE IV METHYL-DIRECTED RESTRICTION ENZYME ECOKMCRB SUBUNIT"/>
    <property type="match status" value="1"/>
</dbReference>
<dbReference type="SMART" id="SM00382">
    <property type="entry name" value="AAA"/>
    <property type="match status" value="1"/>
</dbReference>
<evidence type="ECO:0000259" key="1">
    <source>
        <dbReference type="SMART" id="SM00382"/>
    </source>
</evidence>
<reference evidence="2 3" key="1">
    <citation type="submission" date="2018-10" db="EMBL/GenBank/DDBJ databases">
        <title>Sequencing the genomes of 1000 actinobacteria strains.</title>
        <authorList>
            <person name="Klenk H.-P."/>
        </authorList>
    </citation>
    <scope>NUCLEOTIDE SEQUENCE [LARGE SCALE GENOMIC DNA]</scope>
    <source>
        <strain evidence="2 3">DSM 44343</strain>
    </source>
</reference>
<dbReference type="EMBL" id="RBKV01000001">
    <property type="protein sequence ID" value="RKR96622.1"/>
    <property type="molecule type" value="Genomic_DNA"/>
</dbReference>
<dbReference type="InterPro" id="IPR003593">
    <property type="entry name" value="AAA+_ATPase"/>
</dbReference>
<gene>
    <name evidence="2" type="ORF">DFJ75_3475</name>
</gene>
<dbReference type="Pfam" id="PF07728">
    <property type="entry name" value="AAA_5"/>
    <property type="match status" value="1"/>
</dbReference>
<dbReference type="Gene3D" id="3.40.50.300">
    <property type="entry name" value="P-loop containing nucleotide triphosphate hydrolases"/>
    <property type="match status" value="1"/>
</dbReference>
<sequence>MRESVVTRFPLADWPTLDLNRYALGTASSKQSFSYALETATKQIGSISGGSAYKFGIFYHNDGDWKFPKNFATLDEAWSSIRSDFAALFDLAAAGEWAEAATLSVTGVWPMVVLKALHIYFPDEILPVFAESRLRHYARALGIEPDQSPIALNRALNAALQTYPDLSSVDGFQRMILLESWQPPSARGRGNQTESSVYLKVAPGEQASAWQDCLEGEYICIGWDELGDLSLYDTFDEFSKAFARTYPQNTDRQNLLAAKNIWKFRNLKPGNHVVANRGTTEILGVGTVRTDGYQFLPDRDQYRHTVAVDWDTTHARKLDPGFGGWRSTFQTLNAKDVARILENDGSDQAAKNIAAELPDYTDAEEVRYSQWAKAIERKKQLILYGPPGTGKTYSAVRFARWYGEQNSDGSTPGTVTPVTFHASYTYEEFVEGYRPIEDSSDADGLRLARIDGIFKIVCANAAKSPEKTFFLIIDEINRANLPRVFGELMTVIEADKRGTQVLLPTSQEPFSVPENLFIIGTMNTADRSIRTLDAALRRRFAFEEILPDSSVLEGQASYGSTILALDLFLDELNKRITEYAGRDRQIGHAYFMHRGEPISDPIDFAQVVRLEVIPLLQELVYDDYAQLAQFLGQTLVDAPGQRLVPVDDEQLVDLLAAEYGVVNPL</sequence>
<dbReference type="AlphaFoldDB" id="A0A495K8B7"/>
<dbReference type="PANTHER" id="PTHR37291">
    <property type="entry name" value="5-METHYLCYTOSINE-SPECIFIC RESTRICTION ENZYME B"/>
    <property type="match status" value="1"/>
</dbReference>
<organism evidence="2 3">
    <name type="scientific">Williamsia marianensis</name>
    <dbReference type="NCBI Taxonomy" id="85044"/>
    <lineage>
        <taxon>Bacteria</taxon>
        <taxon>Bacillati</taxon>
        <taxon>Actinomycetota</taxon>
        <taxon>Actinomycetes</taxon>
        <taxon>Mycobacteriales</taxon>
        <taxon>Nocardiaceae</taxon>
        <taxon>Williamsia</taxon>
    </lineage>
</organism>
<dbReference type="CDD" id="cd00009">
    <property type="entry name" value="AAA"/>
    <property type="match status" value="1"/>
</dbReference>
<dbReference type="InterPro" id="IPR027417">
    <property type="entry name" value="P-loop_NTPase"/>
</dbReference>
<dbReference type="InterPro" id="IPR011704">
    <property type="entry name" value="ATPase_dyneun-rel_AAA"/>
</dbReference>
<protein>
    <submittedName>
        <fullName evidence="2">5-methylcytosine-specific restriction protein B</fullName>
    </submittedName>
</protein>
<feature type="domain" description="AAA+ ATPase" evidence="1">
    <location>
        <begin position="377"/>
        <end position="550"/>
    </location>
</feature>
<accession>A0A495K8B7</accession>
<dbReference type="InterPro" id="IPR052934">
    <property type="entry name" value="Methyl-DNA_Rec/Restrict_Enz"/>
</dbReference>
<dbReference type="Proteomes" id="UP000274762">
    <property type="component" value="Unassembled WGS sequence"/>
</dbReference>
<proteinExistence type="predicted"/>
<dbReference type="SUPFAM" id="SSF52540">
    <property type="entry name" value="P-loop containing nucleoside triphosphate hydrolases"/>
    <property type="match status" value="1"/>
</dbReference>